<sequence length="126" mass="13148" precursor="true">MRGFIAIALMLAAAPVAADELDVGAEIGADLGQGTASYFSREIAGNRTASGERCDPDTLTAAHRTAPFGSKVRVTNLSTGQSVIVRINDRGPFRAGRVIDLSHAAAREIGMHRTGTAKVSLALLDD</sequence>
<keyword evidence="7" id="KW-1185">Reference proteome</keyword>
<evidence type="ECO:0000256" key="4">
    <source>
        <dbReference type="RuleBase" id="RU003495"/>
    </source>
</evidence>
<dbReference type="HAMAP" id="MF_02071">
    <property type="entry name" value="RlpA"/>
    <property type="match status" value="1"/>
</dbReference>
<dbReference type="InterPro" id="IPR009009">
    <property type="entry name" value="RlpA-like_DPBB"/>
</dbReference>
<evidence type="ECO:0000256" key="3">
    <source>
        <dbReference type="HAMAP-Rule" id="MF_02071"/>
    </source>
</evidence>
<dbReference type="EC" id="4.2.2.-" evidence="3"/>
<gene>
    <name evidence="3" type="primary">rlpA</name>
    <name evidence="6" type="ORF">M9978_04630</name>
</gene>
<dbReference type="PANTHER" id="PTHR34183:SF8">
    <property type="entry name" value="ENDOLYTIC PEPTIDOGLYCAN TRANSGLYCOSYLASE RLPA-RELATED"/>
    <property type="match status" value="1"/>
</dbReference>
<dbReference type="Gene3D" id="2.40.40.10">
    <property type="entry name" value="RlpA-like domain"/>
    <property type="match status" value="1"/>
</dbReference>
<dbReference type="EMBL" id="JAMLDX010000002">
    <property type="protein sequence ID" value="MCP3729708.1"/>
    <property type="molecule type" value="Genomic_DNA"/>
</dbReference>
<feature type="signal peptide" evidence="3">
    <location>
        <begin position="1"/>
        <end position="18"/>
    </location>
</feature>
<keyword evidence="1 3" id="KW-0456">Lyase</keyword>
<name>A0A9X2HLW6_9SPHN</name>
<dbReference type="NCBIfam" id="TIGR00413">
    <property type="entry name" value="rlpA"/>
    <property type="match status" value="1"/>
</dbReference>
<evidence type="ECO:0000256" key="2">
    <source>
        <dbReference type="ARBA" id="ARBA00023316"/>
    </source>
</evidence>
<keyword evidence="2 3" id="KW-0961">Cell wall biogenesis/degradation</keyword>
<protein>
    <recommendedName>
        <fullName evidence="3">Endolytic peptidoglycan transglycosylase RlpA</fullName>
        <ecNumber evidence="3">4.2.2.-</ecNumber>
    </recommendedName>
</protein>
<dbReference type="Pfam" id="PF03330">
    <property type="entry name" value="DPBB_1"/>
    <property type="match status" value="1"/>
</dbReference>
<dbReference type="AlphaFoldDB" id="A0A9X2HLW6"/>
<dbReference type="GO" id="GO:0071555">
    <property type="term" value="P:cell wall organization"/>
    <property type="evidence" value="ECO:0007669"/>
    <property type="project" value="UniProtKB-KW"/>
</dbReference>
<evidence type="ECO:0000313" key="7">
    <source>
        <dbReference type="Proteomes" id="UP001139451"/>
    </source>
</evidence>
<dbReference type="PANTHER" id="PTHR34183">
    <property type="entry name" value="ENDOLYTIC PEPTIDOGLYCAN TRANSGLYCOSYLASE RLPA"/>
    <property type="match status" value="1"/>
</dbReference>
<dbReference type="GO" id="GO:0008932">
    <property type="term" value="F:lytic endotransglycosylase activity"/>
    <property type="evidence" value="ECO:0007669"/>
    <property type="project" value="UniProtKB-UniRule"/>
</dbReference>
<dbReference type="InterPro" id="IPR012997">
    <property type="entry name" value="RplA"/>
</dbReference>
<evidence type="ECO:0000259" key="5">
    <source>
        <dbReference type="Pfam" id="PF03330"/>
    </source>
</evidence>
<dbReference type="InterPro" id="IPR036908">
    <property type="entry name" value="RlpA-like_sf"/>
</dbReference>
<dbReference type="CDD" id="cd22268">
    <property type="entry name" value="DPBB_RlpA-like"/>
    <property type="match status" value="1"/>
</dbReference>
<dbReference type="InterPro" id="IPR034718">
    <property type="entry name" value="RlpA"/>
</dbReference>
<feature type="domain" description="RlpA-like protein double-psi beta-barrel" evidence="5">
    <location>
        <begin position="33"/>
        <end position="120"/>
    </location>
</feature>
<reference evidence="6" key="1">
    <citation type="submission" date="2022-05" db="EMBL/GenBank/DDBJ databases">
        <title>Sphingomonas sp. strain MG17 Genome sequencing and assembly.</title>
        <authorList>
            <person name="Kim I."/>
        </authorList>
    </citation>
    <scope>NUCLEOTIDE SEQUENCE</scope>
    <source>
        <strain evidence="6">MG17</strain>
    </source>
</reference>
<feature type="chain" id="PRO_5041031588" description="Endolytic peptidoglycan transglycosylase RlpA" evidence="3">
    <location>
        <begin position="19"/>
        <end position="126"/>
    </location>
</feature>
<organism evidence="6 7">
    <name type="scientific">Sphingomonas tagetis</name>
    <dbReference type="NCBI Taxonomy" id="2949092"/>
    <lineage>
        <taxon>Bacteria</taxon>
        <taxon>Pseudomonadati</taxon>
        <taxon>Pseudomonadota</taxon>
        <taxon>Alphaproteobacteria</taxon>
        <taxon>Sphingomonadales</taxon>
        <taxon>Sphingomonadaceae</taxon>
        <taxon>Sphingomonas</taxon>
    </lineage>
</organism>
<dbReference type="Proteomes" id="UP001139451">
    <property type="component" value="Unassembled WGS sequence"/>
</dbReference>
<dbReference type="GO" id="GO:0000270">
    <property type="term" value="P:peptidoglycan metabolic process"/>
    <property type="evidence" value="ECO:0007669"/>
    <property type="project" value="UniProtKB-UniRule"/>
</dbReference>
<proteinExistence type="inferred from homology"/>
<dbReference type="SUPFAM" id="SSF50685">
    <property type="entry name" value="Barwin-like endoglucanases"/>
    <property type="match status" value="1"/>
</dbReference>
<accession>A0A9X2HLW6</accession>
<evidence type="ECO:0000313" key="6">
    <source>
        <dbReference type="EMBL" id="MCP3729708.1"/>
    </source>
</evidence>
<keyword evidence="3" id="KW-0732">Signal</keyword>
<comment type="function">
    <text evidence="3">Lytic transglycosylase with a strong preference for naked glycan strands that lack stem peptides.</text>
</comment>
<evidence type="ECO:0000256" key="1">
    <source>
        <dbReference type="ARBA" id="ARBA00023239"/>
    </source>
</evidence>
<comment type="similarity">
    <text evidence="3 4">Belongs to the RlpA family.</text>
</comment>
<dbReference type="RefSeq" id="WP_254291757.1">
    <property type="nucleotide sequence ID" value="NZ_JAMLDX010000002.1"/>
</dbReference>
<comment type="caution">
    <text evidence="6">The sequence shown here is derived from an EMBL/GenBank/DDBJ whole genome shotgun (WGS) entry which is preliminary data.</text>
</comment>